<dbReference type="SUPFAM" id="SSF52374">
    <property type="entry name" value="Nucleotidylyl transferase"/>
    <property type="match status" value="1"/>
</dbReference>
<protein>
    <recommendedName>
        <fullName evidence="3">tRNA(Met) cytidine acetate ligase</fullName>
        <ecNumber evidence="3">6.3.4.-</ecNumber>
    </recommendedName>
</protein>
<organism evidence="4 5">
    <name type="scientific">Virgibacillus alimentarius</name>
    <dbReference type="NCBI Taxonomy" id="698769"/>
    <lineage>
        <taxon>Bacteria</taxon>
        <taxon>Bacillati</taxon>
        <taxon>Bacillota</taxon>
        <taxon>Bacilli</taxon>
        <taxon>Bacillales</taxon>
        <taxon>Bacillaceae</taxon>
        <taxon>Virgibacillus</taxon>
    </lineage>
</organism>
<gene>
    <name evidence="3" type="primary">tmcAL</name>
    <name evidence="4" type="ORF">J2Z81_000029</name>
</gene>
<dbReference type="PANTHER" id="PTHR37825:SF1">
    <property type="entry name" value="TRNA(MET) CYTIDINE ACETATE LIGASE"/>
    <property type="match status" value="1"/>
</dbReference>
<comment type="function">
    <text evidence="3">Catalyzes the formation of N(4)-acetylcytidine (ac(4)C) at the wobble position of elongator tRNA(Met), using acetate and ATP as substrates. First activates an acetate ion to form acetyladenylate (Ac-AMP) and then transfers the acetyl group to tRNA to form ac(4)C34.</text>
</comment>
<dbReference type="EMBL" id="JAGIKX010000001">
    <property type="protein sequence ID" value="MBP2256097.1"/>
    <property type="molecule type" value="Genomic_DNA"/>
</dbReference>
<keyword evidence="3" id="KW-0067">ATP-binding</keyword>
<evidence type="ECO:0000256" key="1">
    <source>
        <dbReference type="ARBA" id="ARBA00022598"/>
    </source>
</evidence>
<dbReference type="Proteomes" id="UP001519294">
    <property type="component" value="Unassembled WGS sequence"/>
</dbReference>
<keyword evidence="1 3" id="KW-0436">Ligase</keyword>
<keyword evidence="3" id="KW-0694">RNA-binding</keyword>
<evidence type="ECO:0000256" key="2">
    <source>
        <dbReference type="ARBA" id="ARBA00022694"/>
    </source>
</evidence>
<comment type="caution">
    <text evidence="3">Lacks conserved residue(s) required for the propagation of feature annotation.</text>
</comment>
<comment type="catalytic activity">
    <reaction evidence="3">
        <text>cytidine(34) in elongator tRNA(Met) + acetate + ATP = N(4)-acetylcytidine(34) in elongator tRNA(Met) + AMP + diphosphate</text>
        <dbReference type="Rhea" id="RHEA:58144"/>
        <dbReference type="Rhea" id="RHEA-COMP:10693"/>
        <dbReference type="Rhea" id="RHEA-COMP:10694"/>
        <dbReference type="ChEBI" id="CHEBI:30089"/>
        <dbReference type="ChEBI" id="CHEBI:30616"/>
        <dbReference type="ChEBI" id="CHEBI:33019"/>
        <dbReference type="ChEBI" id="CHEBI:74900"/>
        <dbReference type="ChEBI" id="CHEBI:82748"/>
        <dbReference type="ChEBI" id="CHEBI:456215"/>
    </reaction>
</comment>
<dbReference type="EC" id="6.3.4.-" evidence="3"/>
<feature type="binding site" evidence="3">
    <location>
        <position position="162"/>
    </location>
    <ligand>
        <name>ATP</name>
        <dbReference type="ChEBI" id="CHEBI:30616"/>
    </ligand>
</feature>
<dbReference type="NCBIfam" id="NF010191">
    <property type="entry name" value="PRK13670.1"/>
    <property type="match status" value="1"/>
</dbReference>
<proteinExistence type="inferred from homology"/>
<evidence type="ECO:0000313" key="5">
    <source>
        <dbReference type="Proteomes" id="UP001519294"/>
    </source>
</evidence>
<comment type="subcellular location">
    <subcellularLocation>
        <location evidence="3">Cytoplasm</location>
    </subcellularLocation>
</comment>
<evidence type="ECO:0000256" key="3">
    <source>
        <dbReference type="HAMAP-Rule" id="MF_01539"/>
    </source>
</evidence>
<dbReference type="Gene3D" id="3.40.50.620">
    <property type="entry name" value="HUPs"/>
    <property type="match status" value="1"/>
</dbReference>
<keyword evidence="2 3" id="KW-0819">tRNA processing</keyword>
<reference evidence="4 5" key="1">
    <citation type="submission" date="2021-03" db="EMBL/GenBank/DDBJ databases">
        <title>Genomic Encyclopedia of Type Strains, Phase IV (KMG-IV): sequencing the most valuable type-strain genomes for metagenomic binning, comparative biology and taxonomic classification.</title>
        <authorList>
            <person name="Goeker M."/>
        </authorList>
    </citation>
    <scope>NUCLEOTIDE SEQUENCE [LARGE SCALE GENOMIC DNA]</scope>
    <source>
        <strain evidence="4 5">DSM 25790</strain>
    </source>
</reference>
<name>A0ABS4S3N3_9BACI</name>
<dbReference type="Pfam" id="PF05636">
    <property type="entry name" value="HIGH_NTase1"/>
    <property type="match status" value="1"/>
</dbReference>
<dbReference type="InterPro" id="IPR014729">
    <property type="entry name" value="Rossmann-like_a/b/a_fold"/>
</dbReference>
<keyword evidence="5" id="KW-1185">Reference proteome</keyword>
<feature type="binding site" evidence="3">
    <location>
        <position position="101"/>
    </location>
    <ligand>
        <name>ATP</name>
        <dbReference type="ChEBI" id="CHEBI:30616"/>
    </ligand>
</feature>
<dbReference type="InterPro" id="IPR008513">
    <property type="entry name" value="tRNA(Met)_cyd_acetate_ligase"/>
</dbReference>
<evidence type="ECO:0000313" key="4">
    <source>
        <dbReference type="EMBL" id="MBP2256097.1"/>
    </source>
</evidence>
<keyword evidence="3" id="KW-0963">Cytoplasm</keyword>
<comment type="caution">
    <text evidence="4">The sequence shown here is derived from an EMBL/GenBank/DDBJ whole genome shotgun (WGS) entry which is preliminary data.</text>
</comment>
<sequence>MKACGLIVEYNPFHHGHVYHIQKAKEVSRADCIIAVMSGSFLQRGEPAIIDKFHRTKAALQSGIDIVLELPYPYAVQSSDLFAKGSVLTLDQLGVSNICFGSESGNVSHFITTFEKYKEKETIYKSTLHHHLKQGTSFPEASKKAYQKIGLTSGQMDLSRPNNILGFSYVKTVLEYCLPIKPLTIKRTSSNYHDESITSEIASATSIRKQLFQENDISPETSAAIPDETITQLKNYKNKAALWHTWENYFPLVHYRVLTMSLEELAQIHGVEEGLEYRIKKTAKTATSFINWMKQIKTKRYTWTRLQRIFAHLLTNTKKADIQSVVSSNSVPYVRVLGLTKNGQAYLHTIKKNMNVPIVFSLAHGHMQPMLAMEEKATHAYYSVVPPNHRALLFKQELQAPIRMK</sequence>
<dbReference type="PANTHER" id="PTHR37825">
    <property type="entry name" value="TRNA(MET) CYTIDINE ACETATE LIGASE"/>
    <property type="match status" value="1"/>
</dbReference>
<accession>A0ABS4S3N3</accession>
<dbReference type="HAMAP" id="MF_01539">
    <property type="entry name" value="TmcAL"/>
    <property type="match status" value="1"/>
</dbReference>
<keyword evidence="3" id="KW-0547">Nucleotide-binding</keyword>
<keyword evidence="3" id="KW-0820">tRNA-binding</keyword>
<feature type="binding site" evidence="3">
    <location>
        <begin position="7"/>
        <end position="20"/>
    </location>
    <ligand>
        <name>ATP</name>
        <dbReference type="ChEBI" id="CHEBI:30616"/>
    </ligand>
</feature>
<dbReference type="RefSeq" id="WP_029267650.1">
    <property type="nucleotide sequence ID" value="NZ_JAGIKX010000001.1"/>
</dbReference>
<comment type="similarity">
    <text evidence="3">Belongs to the TmcAL family.</text>
</comment>
<feature type="binding site" evidence="3">
    <location>
        <position position="187"/>
    </location>
    <ligand>
        <name>ATP</name>
        <dbReference type="ChEBI" id="CHEBI:30616"/>
    </ligand>
</feature>